<dbReference type="Proteomes" id="UP000887104">
    <property type="component" value="Unassembled WGS sequence"/>
</dbReference>
<evidence type="ECO:0000313" key="7">
    <source>
        <dbReference type="Proteomes" id="UP000887104"/>
    </source>
</evidence>
<dbReference type="CDD" id="cd08422">
    <property type="entry name" value="PBP2_CrgA_like"/>
    <property type="match status" value="1"/>
</dbReference>
<keyword evidence="4" id="KW-0804">Transcription</keyword>
<evidence type="ECO:0000313" key="6">
    <source>
        <dbReference type="EMBL" id="GIU41502.1"/>
    </source>
</evidence>
<evidence type="ECO:0000256" key="1">
    <source>
        <dbReference type="ARBA" id="ARBA00009437"/>
    </source>
</evidence>
<dbReference type="InterPro" id="IPR005119">
    <property type="entry name" value="LysR_subst-bd"/>
</dbReference>
<dbReference type="PROSITE" id="PS50931">
    <property type="entry name" value="HTH_LYSR"/>
    <property type="match status" value="1"/>
</dbReference>
<dbReference type="InterPro" id="IPR058163">
    <property type="entry name" value="LysR-type_TF_proteobact-type"/>
</dbReference>
<dbReference type="PANTHER" id="PTHR30537:SF5">
    <property type="entry name" value="HTH-TYPE TRANSCRIPTIONAL ACTIVATOR TTDR-RELATED"/>
    <property type="match status" value="1"/>
</dbReference>
<evidence type="ECO:0000259" key="5">
    <source>
        <dbReference type="PROSITE" id="PS50931"/>
    </source>
</evidence>
<dbReference type="Gene3D" id="3.40.190.290">
    <property type="match status" value="1"/>
</dbReference>
<name>A0ABQ4P1W9_9GAMM</name>
<keyword evidence="3" id="KW-0238">DNA-binding</keyword>
<evidence type="ECO:0000256" key="3">
    <source>
        <dbReference type="ARBA" id="ARBA00023125"/>
    </source>
</evidence>
<dbReference type="SUPFAM" id="SSF46785">
    <property type="entry name" value="Winged helix' DNA-binding domain"/>
    <property type="match status" value="1"/>
</dbReference>
<accession>A0ABQ4P1W9</accession>
<dbReference type="InterPro" id="IPR036388">
    <property type="entry name" value="WH-like_DNA-bd_sf"/>
</dbReference>
<evidence type="ECO:0000256" key="2">
    <source>
        <dbReference type="ARBA" id="ARBA00023015"/>
    </source>
</evidence>
<dbReference type="PRINTS" id="PR00039">
    <property type="entry name" value="HTHLYSR"/>
</dbReference>
<protein>
    <submittedName>
        <fullName evidence="6">LysR family transcriptional regulator</fullName>
    </submittedName>
</protein>
<dbReference type="Pfam" id="PF03466">
    <property type="entry name" value="LysR_substrate"/>
    <property type="match status" value="1"/>
</dbReference>
<evidence type="ECO:0000256" key="4">
    <source>
        <dbReference type="ARBA" id="ARBA00023163"/>
    </source>
</evidence>
<dbReference type="SUPFAM" id="SSF53850">
    <property type="entry name" value="Periplasmic binding protein-like II"/>
    <property type="match status" value="1"/>
</dbReference>
<reference evidence="6" key="1">
    <citation type="submission" date="2021-05" db="EMBL/GenBank/DDBJ databases">
        <title>Molecular characterization for Shewanella algae harboring chromosomal blaOXA-55-like strains isolated from clinical and environment sample.</title>
        <authorList>
            <person name="Ohama Y."/>
            <person name="Aoki K."/>
            <person name="Harada S."/>
            <person name="Moriya K."/>
            <person name="Ishii Y."/>
            <person name="Tateda K."/>
        </authorList>
    </citation>
    <scope>NUCLEOTIDE SEQUENCE</scope>
    <source>
        <strain evidence="6">JCM 11563</strain>
    </source>
</reference>
<comment type="similarity">
    <text evidence="1">Belongs to the LysR transcriptional regulatory family.</text>
</comment>
<feature type="domain" description="HTH lysR-type" evidence="5">
    <location>
        <begin position="8"/>
        <end position="59"/>
    </location>
</feature>
<proteinExistence type="inferred from homology"/>
<dbReference type="Pfam" id="PF00126">
    <property type="entry name" value="HTH_1"/>
    <property type="match status" value="1"/>
</dbReference>
<gene>
    <name evidence="6" type="ORF">TUM4438_05940</name>
</gene>
<keyword evidence="2" id="KW-0805">Transcription regulation</keyword>
<sequence length="299" mass="33675">MDKYDCQRLFIRVAQLGSFTAAAENLNLTQSAVSKRIAWLEHRIGFSLFHRNSRQVNLTSQGKEYLSYCDKLLDEMSYTESRLKEELNQVSGELSLSLPSAMATTLLAKPISQFMQLHPLLKINISVNDRLVDLIETNTDIAVRVSQLADSNYKARFLFNNRAILVASAEYLTHQAKITIPSDLAQQRCLSYSLSALSNTWQLTDNHQQVSKVNVNSAFSSDSAEMLLAMAKMGQGITALPSWMVEPALANQELQQVLPAYSAANLPMYAVYKASEYQTQRVRAFIDYLVAYFTDKFTD</sequence>
<dbReference type="PANTHER" id="PTHR30537">
    <property type="entry name" value="HTH-TYPE TRANSCRIPTIONAL REGULATOR"/>
    <property type="match status" value="1"/>
</dbReference>
<dbReference type="RefSeq" id="WP_220779197.1">
    <property type="nucleotide sequence ID" value="NZ_BPEY01000006.1"/>
</dbReference>
<comment type="caution">
    <text evidence="6">The sequence shown here is derived from an EMBL/GenBank/DDBJ whole genome shotgun (WGS) entry which is preliminary data.</text>
</comment>
<dbReference type="InterPro" id="IPR000847">
    <property type="entry name" value="LysR_HTH_N"/>
</dbReference>
<keyword evidence="7" id="KW-1185">Reference proteome</keyword>
<dbReference type="Gene3D" id="1.10.10.10">
    <property type="entry name" value="Winged helix-like DNA-binding domain superfamily/Winged helix DNA-binding domain"/>
    <property type="match status" value="1"/>
</dbReference>
<dbReference type="EMBL" id="BPEY01000006">
    <property type="protein sequence ID" value="GIU41502.1"/>
    <property type="molecule type" value="Genomic_DNA"/>
</dbReference>
<dbReference type="InterPro" id="IPR036390">
    <property type="entry name" value="WH_DNA-bd_sf"/>
</dbReference>
<organism evidence="6 7">
    <name type="scientific">Shewanella sairae</name>
    <dbReference type="NCBI Taxonomy" id="190310"/>
    <lineage>
        <taxon>Bacteria</taxon>
        <taxon>Pseudomonadati</taxon>
        <taxon>Pseudomonadota</taxon>
        <taxon>Gammaproteobacteria</taxon>
        <taxon>Alteromonadales</taxon>
        <taxon>Shewanellaceae</taxon>
        <taxon>Shewanella</taxon>
    </lineage>
</organism>